<dbReference type="STRING" id="362257.SVTN_24345"/>
<feature type="region of interest" description="Disordered" evidence="1">
    <location>
        <begin position="20"/>
        <end position="65"/>
    </location>
</feature>
<dbReference type="KEGG" id="svt:SVTN_24345"/>
<evidence type="ECO:0000313" key="2">
    <source>
        <dbReference type="EMBL" id="AJF67045.1"/>
    </source>
</evidence>
<protein>
    <submittedName>
        <fullName evidence="2">Uncharacterized protein</fullName>
    </submittedName>
</protein>
<dbReference type="Proteomes" id="UP000031774">
    <property type="component" value="Chromosome"/>
</dbReference>
<name>A0A0B5HYP0_9ACTN</name>
<dbReference type="EMBL" id="CP010407">
    <property type="protein sequence ID" value="AJF67045.1"/>
    <property type="molecule type" value="Genomic_DNA"/>
</dbReference>
<keyword evidence="3" id="KW-1185">Reference proteome</keyword>
<proteinExistence type="predicted"/>
<dbReference type="HOGENOM" id="CLU_2169595_0_0_11"/>
<evidence type="ECO:0000256" key="1">
    <source>
        <dbReference type="SAM" id="MobiDB-lite"/>
    </source>
</evidence>
<organism evidence="2 3">
    <name type="scientific">Streptomyces vietnamensis</name>
    <dbReference type="NCBI Taxonomy" id="362257"/>
    <lineage>
        <taxon>Bacteria</taxon>
        <taxon>Bacillati</taxon>
        <taxon>Actinomycetota</taxon>
        <taxon>Actinomycetes</taxon>
        <taxon>Kitasatosporales</taxon>
        <taxon>Streptomycetaceae</taxon>
        <taxon>Streptomyces</taxon>
    </lineage>
</organism>
<dbReference type="RefSeq" id="WP_041131013.1">
    <property type="nucleotide sequence ID" value="NZ_CP010407.1"/>
</dbReference>
<accession>A0A0B5HYP0</accession>
<sequence length="115" mass="12797">MTDLIRALFLWVRLVFGTRRGGRHRARTPQWATHQPSLRPAPAPAPAPAPPAPRSPYGSDVPLDGHASALVRPYLLADEQRQERARQRQRRLAMVLAADFGIDLDIRDLYGLGVA</sequence>
<feature type="compositionally biased region" description="Pro residues" evidence="1">
    <location>
        <begin position="39"/>
        <end position="54"/>
    </location>
</feature>
<dbReference type="AlphaFoldDB" id="A0A0B5HYP0"/>
<evidence type="ECO:0000313" key="3">
    <source>
        <dbReference type="Proteomes" id="UP000031774"/>
    </source>
</evidence>
<reference evidence="2 3" key="1">
    <citation type="submission" date="2014-12" db="EMBL/GenBank/DDBJ databases">
        <title>Complete genome sequence of Streptomyces vietnamensis strain GIMV4.0001, a genetic manipulable producer of the benzoisochromanequinone antibiotic granaticin.</title>
        <authorList>
            <person name="Deng M.R."/>
            <person name="Guo J."/>
            <person name="Ma L.Y."/>
            <person name="Feng G.D."/>
            <person name="Mo C.Y."/>
            <person name="Zhu H.H."/>
        </authorList>
    </citation>
    <scope>NUCLEOTIDE SEQUENCE [LARGE SCALE GENOMIC DNA]</scope>
    <source>
        <strain evidence="3">GIMV4.0001</strain>
    </source>
</reference>
<gene>
    <name evidence="2" type="ORF">SVTN_24345</name>
</gene>